<gene>
    <name evidence="8" type="ORF">CD32_09820</name>
</gene>
<dbReference type="PANTHER" id="PTHR23530">
    <property type="entry name" value="TRANSPORT PROTEIN-RELATED"/>
    <property type="match status" value="1"/>
</dbReference>
<keyword evidence="3 6" id="KW-0812">Transmembrane</keyword>
<dbReference type="PANTHER" id="PTHR23530:SF1">
    <property type="entry name" value="PERMEASE, MAJOR FACILITATOR SUPERFAMILY-RELATED"/>
    <property type="match status" value="1"/>
</dbReference>
<feature type="transmembrane region" description="Helical" evidence="6">
    <location>
        <begin position="251"/>
        <end position="268"/>
    </location>
</feature>
<evidence type="ECO:0000256" key="6">
    <source>
        <dbReference type="SAM" id="Phobius"/>
    </source>
</evidence>
<keyword evidence="5 6" id="KW-0472">Membrane</keyword>
<sequence length="394" mass="42618">MNIKAAYYLLASSRSFCIQIVFTLNAIYYVSQASLNPLQLVLLGTIMELAILFFEIPTGLVADIFGRKKSIIIGTFLIGSAHLLEGSIPSFWAIAIGAALWGIGWTFISGAETAWIADELENKALDTTLLNGAKCSSLGSFLGIIVSVLVGIIFTVQIAILIAGGLLILIAIISSKVIPETKFISIAREGTSSIKQMKIALKESLSLIKGNTILLGLAAITLFTGLASEGFDRLWGAHFIEGFQMNEEDAVYWFGAFYAIAFLLNIGLLKIVETYVKERFAIVLVLLNSLLVVAMIYFAIAEQFLIAAILYWGIASLRAVNYPLVSVMTNKQLHSQGRATTLSMYGQLDAFGQVAGGPLVGIIALYTSVQGGIITAALLIIPTLFFLWKLRKIA</sequence>
<dbReference type="Proteomes" id="UP000030437">
    <property type="component" value="Unassembled WGS sequence"/>
</dbReference>
<name>A0A0A3JEM6_9BACI</name>
<dbReference type="PROSITE" id="PS00216">
    <property type="entry name" value="SUGAR_TRANSPORT_1"/>
    <property type="match status" value="1"/>
</dbReference>
<dbReference type="AlphaFoldDB" id="A0A0A3JEM6"/>
<evidence type="ECO:0000313" key="8">
    <source>
        <dbReference type="EMBL" id="KGR85502.1"/>
    </source>
</evidence>
<dbReference type="GO" id="GO:0022857">
    <property type="term" value="F:transmembrane transporter activity"/>
    <property type="evidence" value="ECO:0007669"/>
    <property type="project" value="InterPro"/>
</dbReference>
<keyword evidence="9" id="KW-1185">Reference proteome</keyword>
<dbReference type="Pfam" id="PF07690">
    <property type="entry name" value="MFS_1"/>
    <property type="match status" value="1"/>
</dbReference>
<dbReference type="InterPro" id="IPR005829">
    <property type="entry name" value="Sugar_transporter_CS"/>
</dbReference>
<dbReference type="PROSITE" id="PS50850">
    <property type="entry name" value="MFS"/>
    <property type="match status" value="1"/>
</dbReference>
<evidence type="ECO:0000313" key="9">
    <source>
        <dbReference type="Proteomes" id="UP000030437"/>
    </source>
</evidence>
<evidence type="ECO:0000259" key="7">
    <source>
        <dbReference type="PROSITE" id="PS50850"/>
    </source>
</evidence>
<feature type="transmembrane region" description="Helical" evidence="6">
    <location>
        <begin position="306"/>
        <end position="327"/>
    </location>
</feature>
<keyword evidence="4 6" id="KW-1133">Transmembrane helix</keyword>
<dbReference type="InterPro" id="IPR053160">
    <property type="entry name" value="MFS_DHA3_Transporter"/>
</dbReference>
<dbReference type="InterPro" id="IPR011701">
    <property type="entry name" value="MFS"/>
</dbReference>
<evidence type="ECO:0000256" key="2">
    <source>
        <dbReference type="ARBA" id="ARBA00022448"/>
    </source>
</evidence>
<proteinExistence type="predicted"/>
<evidence type="ECO:0000256" key="4">
    <source>
        <dbReference type="ARBA" id="ARBA00022989"/>
    </source>
</evidence>
<evidence type="ECO:0000256" key="3">
    <source>
        <dbReference type="ARBA" id="ARBA00022692"/>
    </source>
</evidence>
<dbReference type="STRING" id="1220589.CD32_09820"/>
<feature type="transmembrane region" description="Helical" evidence="6">
    <location>
        <begin position="86"/>
        <end position="108"/>
    </location>
</feature>
<feature type="transmembrane region" description="Helical" evidence="6">
    <location>
        <begin position="40"/>
        <end position="65"/>
    </location>
</feature>
<feature type="transmembrane region" description="Helical" evidence="6">
    <location>
        <begin position="140"/>
        <end position="173"/>
    </location>
</feature>
<keyword evidence="2" id="KW-0813">Transport</keyword>
<evidence type="ECO:0000256" key="1">
    <source>
        <dbReference type="ARBA" id="ARBA00004651"/>
    </source>
</evidence>
<protein>
    <submittedName>
        <fullName evidence="8">Permease</fullName>
    </submittedName>
</protein>
<dbReference type="EMBL" id="JPVP01000054">
    <property type="protein sequence ID" value="KGR85502.1"/>
    <property type="molecule type" value="Genomic_DNA"/>
</dbReference>
<dbReference type="InterPro" id="IPR036259">
    <property type="entry name" value="MFS_trans_sf"/>
</dbReference>
<feature type="transmembrane region" description="Helical" evidence="6">
    <location>
        <begin position="280"/>
        <end position="300"/>
    </location>
</feature>
<dbReference type="Gene3D" id="1.20.1250.20">
    <property type="entry name" value="MFS general substrate transporter like domains"/>
    <property type="match status" value="1"/>
</dbReference>
<comment type="subcellular location">
    <subcellularLocation>
        <location evidence="1">Cell membrane</location>
        <topology evidence="1">Multi-pass membrane protein</topology>
    </subcellularLocation>
</comment>
<feature type="domain" description="Major facilitator superfamily (MFS) profile" evidence="7">
    <location>
        <begin position="1"/>
        <end position="394"/>
    </location>
</feature>
<feature type="transmembrane region" description="Helical" evidence="6">
    <location>
        <begin position="212"/>
        <end position="231"/>
    </location>
</feature>
<feature type="transmembrane region" description="Helical" evidence="6">
    <location>
        <begin position="372"/>
        <end position="390"/>
    </location>
</feature>
<feature type="transmembrane region" description="Helical" evidence="6">
    <location>
        <begin position="348"/>
        <end position="366"/>
    </location>
</feature>
<dbReference type="RefSeq" id="WP_036153972.1">
    <property type="nucleotide sequence ID" value="NZ_AVCX01000007.1"/>
</dbReference>
<dbReference type="InterPro" id="IPR020846">
    <property type="entry name" value="MFS_dom"/>
</dbReference>
<evidence type="ECO:0000256" key="5">
    <source>
        <dbReference type="ARBA" id="ARBA00023136"/>
    </source>
</evidence>
<organism evidence="8 9">
    <name type="scientific">Lysinibacillus odysseyi 34hs-1 = NBRC 100172</name>
    <dbReference type="NCBI Taxonomy" id="1220589"/>
    <lineage>
        <taxon>Bacteria</taxon>
        <taxon>Bacillati</taxon>
        <taxon>Bacillota</taxon>
        <taxon>Bacilli</taxon>
        <taxon>Bacillales</taxon>
        <taxon>Bacillaceae</taxon>
        <taxon>Lysinibacillus</taxon>
    </lineage>
</organism>
<dbReference type="SUPFAM" id="SSF103473">
    <property type="entry name" value="MFS general substrate transporter"/>
    <property type="match status" value="1"/>
</dbReference>
<comment type="caution">
    <text evidence="8">The sequence shown here is derived from an EMBL/GenBank/DDBJ whole genome shotgun (WGS) entry which is preliminary data.</text>
</comment>
<feature type="transmembrane region" description="Helical" evidence="6">
    <location>
        <begin position="7"/>
        <end position="28"/>
    </location>
</feature>
<reference evidence="8 9" key="1">
    <citation type="submission" date="2014-02" db="EMBL/GenBank/DDBJ databases">
        <title>Draft genome sequence of Lysinibacillus odysseyi NBRC 100172.</title>
        <authorList>
            <person name="Zhang F."/>
            <person name="Wang G."/>
            <person name="Zhang L."/>
        </authorList>
    </citation>
    <scope>NUCLEOTIDE SEQUENCE [LARGE SCALE GENOMIC DNA]</scope>
    <source>
        <strain evidence="8 9">NBRC 100172</strain>
    </source>
</reference>
<dbReference type="OrthoDB" id="9816124at2"/>
<dbReference type="GO" id="GO:0005886">
    <property type="term" value="C:plasma membrane"/>
    <property type="evidence" value="ECO:0007669"/>
    <property type="project" value="UniProtKB-SubCell"/>
</dbReference>
<dbReference type="eggNOG" id="COG0477">
    <property type="taxonomic scope" value="Bacteria"/>
</dbReference>
<accession>A0A0A3JEM6</accession>